<feature type="compositionally biased region" description="Basic residues" evidence="1">
    <location>
        <begin position="56"/>
        <end position="70"/>
    </location>
</feature>
<comment type="caution">
    <text evidence="2">The sequence shown here is derived from an EMBL/GenBank/DDBJ whole genome shotgun (WGS) entry which is preliminary data.</text>
</comment>
<reference evidence="2" key="1">
    <citation type="submission" date="2020-05" db="EMBL/GenBank/DDBJ databases">
        <title>WGS assembly of Panicum virgatum.</title>
        <authorList>
            <person name="Lovell J.T."/>
            <person name="Jenkins J."/>
            <person name="Shu S."/>
            <person name="Juenger T.E."/>
            <person name="Schmutz J."/>
        </authorList>
    </citation>
    <scope>NUCLEOTIDE SEQUENCE</scope>
    <source>
        <strain evidence="2">AP13</strain>
    </source>
</reference>
<dbReference type="AlphaFoldDB" id="A0A8T0S053"/>
<evidence type="ECO:0000256" key="1">
    <source>
        <dbReference type="SAM" id="MobiDB-lite"/>
    </source>
</evidence>
<dbReference type="EMBL" id="CM029046">
    <property type="protein sequence ID" value="KAG2590655.1"/>
    <property type="molecule type" value="Genomic_DNA"/>
</dbReference>
<evidence type="ECO:0000313" key="3">
    <source>
        <dbReference type="Proteomes" id="UP000823388"/>
    </source>
</evidence>
<keyword evidence="3" id="KW-1185">Reference proteome</keyword>
<protein>
    <submittedName>
        <fullName evidence="2">Uncharacterized protein</fullName>
    </submittedName>
</protein>
<gene>
    <name evidence="2" type="ORF">PVAP13_5NG422740</name>
</gene>
<organism evidence="2 3">
    <name type="scientific">Panicum virgatum</name>
    <name type="common">Blackwell switchgrass</name>
    <dbReference type="NCBI Taxonomy" id="38727"/>
    <lineage>
        <taxon>Eukaryota</taxon>
        <taxon>Viridiplantae</taxon>
        <taxon>Streptophyta</taxon>
        <taxon>Embryophyta</taxon>
        <taxon>Tracheophyta</taxon>
        <taxon>Spermatophyta</taxon>
        <taxon>Magnoliopsida</taxon>
        <taxon>Liliopsida</taxon>
        <taxon>Poales</taxon>
        <taxon>Poaceae</taxon>
        <taxon>PACMAD clade</taxon>
        <taxon>Panicoideae</taxon>
        <taxon>Panicodae</taxon>
        <taxon>Paniceae</taxon>
        <taxon>Panicinae</taxon>
        <taxon>Panicum</taxon>
        <taxon>Panicum sect. Hiantes</taxon>
    </lineage>
</organism>
<dbReference type="Proteomes" id="UP000823388">
    <property type="component" value="Chromosome 5N"/>
</dbReference>
<accession>A0A8T0S053</accession>
<feature type="compositionally biased region" description="Low complexity" evidence="1">
    <location>
        <begin position="71"/>
        <end position="84"/>
    </location>
</feature>
<name>A0A8T0S053_PANVG</name>
<proteinExistence type="predicted"/>
<evidence type="ECO:0000313" key="2">
    <source>
        <dbReference type="EMBL" id="KAG2590655.1"/>
    </source>
</evidence>
<feature type="region of interest" description="Disordered" evidence="1">
    <location>
        <begin position="54"/>
        <end position="84"/>
    </location>
</feature>
<sequence>MRGGEAATAAGVSRRCGLRTSSARALVVLLARRRRSSSLPRVAVIAPLLPHALSTPHRRRRRPSVPHRCHPPCGSLRRSGARPRLPALRRAGVGLDRRSNRDSSSAAAWESATATWLATACTISRSWLLQVHAAADEDDQN</sequence>